<keyword evidence="4" id="KW-0539">Nucleus</keyword>
<keyword evidence="9" id="KW-1185">Reference proteome</keyword>
<dbReference type="CDD" id="cd12148">
    <property type="entry name" value="fungal_TF_MHR"/>
    <property type="match status" value="1"/>
</dbReference>
<feature type="transmembrane region" description="Helical" evidence="6">
    <location>
        <begin position="167"/>
        <end position="187"/>
    </location>
</feature>
<dbReference type="InterPro" id="IPR050987">
    <property type="entry name" value="AtrR-like"/>
</dbReference>
<dbReference type="AlphaFoldDB" id="A0A409XIM8"/>
<dbReference type="GO" id="GO:0008270">
    <property type="term" value="F:zinc ion binding"/>
    <property type="evidence" value="ECO:0007669"/>
    <property type="project" value="InterPro"/>
</dbReference>
<evidence type="ECO:0000259" key="7">
    <source>
        <dbReference type="SMART" id="SM00906"/>
    </source>
</evidence>
<name>A0A409XIM8_PSICY</name>
<dbReference type="GO" id="GO:0003700">
    <property type="term" value="F:DNA-binding transcription factor activity"/>
    <property type="evidence" value="ECO:0007669"/>
    <property type="project" value="InterPro"/>
</dbReference>
<keyword evidence="6" id="KW-0812">Transmembrane</keyword>
<feature type="region of interest" description="Disordered" evidence="5">
    <location>
        <begin position="633"/>
        <end position="657"/>
    </location>
</feature>
<accession>A0A409XIM8</accession>
<evidence type="ECO:0000256" key="5">
    <source>
        <dbReference type="SAM" id="MobiDB-lite"/>
    </source>
</evidence>
<dbReference type="GO" id="GO:0005634">
    <property type="term" value="C:nucleus"/>
    <property type="evidence" value="ECO:0007669"/>
    <property type="project" value="UniProtKB-SubCell"/>
</dbReference>
<dbReference type="PANTHER" id="PTHR46910:SF3">
    <property type="entry name" value="HALOTOLERANCE PROTEIN 9-RELATED"/>
    <property type="match status" value="1"/>
</dbReference>
<organism evidence="8 9">
    <name type="scientific">Psilocybe cyanescens</name>
    <dbReference type="NCBI Taxonomy" id="93625"/>
    <lineage>
        <taxon>Eukaryota</taxon>
        <taxon>Fungi</taxon>
        <taxon>Dikarya</taxon>
        <taxon>Basidiomycota</taxon>
        <taxon>Agaricomycotina</taxon>
        <taxon>Agaricomycetes</taxon>
        <taxon>Agaricomycetidae</taxon>
        <taxon>Agaricales</taxon>
        <taxon>Agaricineae</taxon>
        <taxon>Strophariaceae</taxon>
        <taxon>Psilocybe</taxon>
    </lineage>
</organism>
<keyword evidence="3" id="KW-0238">DNA-binding</keyword>
<dbReference type="GO" id="GO:0003677">
    <property type="term" value="F:DNA binding"/>
    <property type="evidence" value="ECO:0007669"/>
    <property type="project" value="UniProtKB-KW"/>
</dbReference>
<reference evidence="8 9" key="1">
    <citation type="journal article" date="2018" name="Evol. Lett.">
        <title>Horizontal gene cluster transfer increased hallucinogenic mushroom diversity.</title>
        <authorList>
            <person name="Reynolds H.T."/>
            <person name="Vijayakumar V."/>
            <person name="Gluck-Thaler E."/>
            <person name="Korotkin H.B."/>
            <person name="Matheny P.B."/>
            <person name="Slot J.C."/>
        </authorList>
    </citation>
    <scope>NUCLEOTIDE SEQUENCE [LARGE SCALE GENOMIC DNA]</scope>
    <source>
        <strain evidence="8 9">2631</strain>
    </source>
</reference>
<evidence type="ECO:0000256" key="3">
    <source>
        <dbReference type="ARBA" id="ARBA00023125"/>
    </source>
</evidence>
<evidence type="ECO:0000256" key="4">
    <source>
        <dbReference type="ARBA" id="ARBA00023242"/>
    </source>
</evidence>
<dbReference type="EMBL" id="NHYD01001593">
    <property type="protein sequence ID" value="PPQ90604.1"/>
    <property type="molecule type" value="Genomic_DNA"/>
</dbReference>
<dbReference type="InParanoid" id="A0A409XIM8"/>
<proteinExistence type="predicted"/>
<feature type="domain" description="Xylanolytic transcriptional activator regulatory" evidence="7">
    <location>
        <begin position="353"/>
        <end position="426"/>
    </location>
</feature>
<dbReference type="Pfam" id="PF04082">
    <property type="entry name" value="Fungal_trans"/>
    <property type="match status" value="1"/>
</dbReference>
<dbReference type="STRING" id="93625.A0A409XIM8"/>
<comment type="caution">
    <text evidence="8">The sequence shown here is derived from an EMBL/GenBank/DDBJ whole genome shotgun (WGS) entry which is preliminary data.</text>
</comment>
<keyword evidence="6" id="KW-0472">Membrane</keyword>
<dbReference type="GO" id="GO:0006351">
    <property type="term" value="P:DNA-templated transcription"/>
    <property type="evidence" value="ECO:0007669"/>
    <property type="project" value="InterPro"/>
</dbReference>
<evidence type="ECO:0000313" key="9">
    <source>
        <dbReference type="Proteomes" id="UP000283269"/>
    </source>
</evidence>
<evidence type="ECO:0000256" key="6">
    <source>
        <dbReference type="SAM" id="Phobius"/>
    </source>
</evidence>
<dbReference type="InterPro" id="IPR007219">
    <property type="entry name" value="XnlR_reg_dom"/>
</dbReference>
<dbReference type="SMART" id="SM00906">
    <property type="entry name" value="Fungal_trans"/>
    <property type="match status" value="1"/>
</dbReference>
<protein>
    <recommendedName>
        <fullName evidence="7">Xylanolytic transcriptional activator regulatory domain-containing protein</fullName>
    </recommendedName>
</protein>
<keyword evidence="2" id="KW-0479">Metal-binding</keyword>
<keyword evidence="6" id="KW-1133">Transmembrane helix</keyword>
<dbReference type="OrthoDB" id="4456959at2759"/>
<dbReference type="PANTHER" id="PTHR46910">
    <property type="entry name" value="TRANSCRIPTION FACTOR PDR1"/>
    <property type="match status" value="1"/>
</dbReference>
<evidence type="ECO:0000256" key="2">
    <source>
        <dbReference type="ARBA" id="ARBA00022723"/>
    </source>
</evidence>
<comment type="subcellular location">
    <subcellularLocation>
        <location evidence="1">Nucleus</location>
    </subcellularLocation>
</comment>
<gene>
    <name evidence="8" type="ORF">CVT25_007565</name>
</gene>
<dbReference type="Proteomes" id="UP000283269">
    <property type="component" value="Unassembled WGS sequence"/>
</dbReference>
<evidence type="ECO:0000256" key="1">
    <source>
        <dbReference type="ARBA" id="ARBA00004123"/>
    </source>
</evidence>
<sequence length="765" mass="86363">MPGNVCTNCIVANLRCTHDLPNHRKVSADTRANISFSYIRCLQTRIKKLEGYILKVMNEPLMSFNDVGIDIDLLQMHPGEDIDIDRLISTVPPFDEYQVNEHFQPTSSKPLIQQSTFPAGVDTTSTPSECSDESEPEDLSHIALAEDLKRLNTRATANRYFGQARHVISIFLTWGLLTIVNSAFMFLKHVATIRSQITGETFTGPDPRKYRRHIYWDVRPWEMAFVTSSETCYVFPDDDLLQSLVALYFEKTNSLIPILHHPSFMELLSIGRHKWDPSFGMIVLLVCAIGARYSQDPRVTVPDDDSGLSAGWQYFSQVPIHRRMMLYTTTIYDLQYYCLAPIYLLGTAIPHSGWILVGIGLRFAVEKGAHRRHGSSQSPSAENELQKRAFWGLICLDRVGSAFFGRPLGFPDETIDVEYPIECDDEYWDAEAAFQQPDGKPCSVTAFVHFIKICEIMGYALKTLYAEKKSKFLPRFVGHEWEEKMIAELDSSMNKWKNSLPDYLQWDPERQDSNLFHQTVNLHSMYFYVQMQIHRPSLLRKSPLMFSSLAMCANAARSCARILEAGFTRGLRILPCTLVSAFTAGVVIILGLWGGPSLGYIGNPEDTENLHRCANILKGSEKSDMLNEAGSMTEYQPTQNKRRRDTHDTDNLSHPPIRMTESFEQEPEPFISNNSSIFDAGNTLPMMGRDLQLLLSEMGYLPGNAAEGIEEICGISGYGNMFPTSGTTSSDTTVPLFNPENSVFGLWHGPPTQEWDAYLASMSQS</sequence>
<evidence type="ECO:0000313" key="8">
    <source>
        <dbReference type="EMBL" id="PPQ90604.1"/>
    </source>
</evidence>